<dbReference type="KEGG" id="lbq:CKQ53_04115"/>
<proteinExistence type="predicted"/>
<evidence type="ECO:0000259" key="1">
    <source>
        <dbReference type="Pfam" id="PF13460"/>
    </source>
</evidence>
<keyword evidence="3" id="KW-1185">Reference proteome</keyword>
<gene>
    <name evidence="2" type="ORF">CKQ53_04115</name>
</gene>
<reference evidence="2 3" key="1">
    <citation type="submission" date="2017-08" db="EMBL/GenBank/DDBJ databases">
        <title>Comparative genomics of bacteria isolated from necrotic lesions of AOD affected trees.</title>
        <authorList>
            <person name="Doonan J."/>
            <person name="Denman S."/>
            <person name="McDonald J.E."/>
        </authorList>
    </citation>
    <scope>NUCLEOTIDE SEQUENCE [LARGE SCALE GENOMIC DNA]</scope>
    <source>
        <strain evidence="2 3">477</strain>
    </source>
</reference>
<dbReference type="Pfam" id="PF13460">
    <property type="entry name" value="NAD_binding_10"/>
    <property type="match status" value="1"/>
</dbReference>
<feature type="domain" description="NAD(P)-binding" evidence="1">
    <location>
        <begin position="10"/>
        <end position="190"/>
    </location>
</feature>
<dbReference type="SUPFAM" id="SSF51735">
    <property type="entry name" value="NAD(P)-binding Rossmann-fold domains"/>
    <property type="match status" value="1"/>
</dbReference>
<organism evidence="2 3">
    <name type="scientific">Lonsdalea britannica</name>
    <dbReference type="NCBI Taxonomy" id="1082704"/>
    <lineage>
        <taxon>Bacteria</taxon>
        <taxon>Pseudomonadati</taxon>
        <taxon>Pseudomonadota</taxon>
        <taxon>Gammaproteobacteria</taxon>
        <taxon>Enterobacterales</taxon>
        <taxon>Pectobacteriaceae</taxon>
        <taxon>Lonsdalea</taxon>
    </lineage>
</organism>
<dbReference type="AlphaFoldDB" id="A0AAD0SE11"/>
<sequence>MEKHPWLIFGGASGVGRALVTLGLQESRAITALVRNTEQARTLRECGVTVVEGDALDEHSVQLACETAGPRARIVSTLGSAQADYLGNRLIIDTAERCGIRHMVLVTSIGCGDSWHLLSPKAREVFGHAVREKSLAESWLKTSRLNGCILRPGGLKPGAGTGRSIRVQEEALGLIHREDVARQIQQVIDDETAYGKIYFLIDPTLMPPTPPF</sequence>
<dbReference type="CDD" id="cd05243">
    <property type="entry name" value="SDR_a5"/>
    <property type="match status" value="1"/>
</dbReference>
<dbReference type="RefSeq" id="WP_094118817.1">
    <property type="nucleotide sequence ID" value="NZ_CP023009.1"/>
</dbReference>
<dbReference type="EMBL" id="CP023009">
    <property type="protein sequence ID" value="AXW86247.1"/>
    <property type="molecule type" value="Genomic_DNA"/>
</dbReference>
<dbReference type="InterPro" id="IPR036291">
    <property type="entry name" value="NAD(P)-bd_dom_sf"/>
</dbReference>
<dbReference type="PANTHER" id="PTHR15020:SF50">
    <property type="entry name" value="UPF0659 PROTEIN YMR090W"/>
    <property type="match status" value="1"/>
</dbReference>
<dbReference type="InterPro" id="IPR016040">
    <property type="entry name" value="NAD(P)-bd_dom"/>
</dbReference>
<evidence type="ECO:0000313" key="2">
    <source>
        <dbReference type="EMBL" id="AXW86247.1"/>
    </source>
</evidence>
<dbReference type="Proteomes" id="UP000263881">
    <property type="component" value="Chromosome"/>
</dbReference>
<protein>
    <submittedName>
        <fullName evidence="2">NAD(P)-dependent oxidoreductase</fullName>
    </submittedName>
</protein>
<dbReference type="PANTHER" id="PTHR15020">
    <property type="entry name" value="FLAVIN REDUCTASE-RELATED"/>
    <property type="match status" value="1"/>
</dbReference>
<evidence type="ECO:0000313" key="3">
    <source>
        <dbReference type="Proteomes" id="UP000263881"/>
    </source>
</evidence>
<dbReference type="Gene3D" id="3.40.50.720">
    <property type="entry name" value="NAD(P)-binding Rossmann-like Domain"/>
    <property type="match status" value="1"/>
</dbReference>
<name>A0AAD0SE11_9GAMM</name>
<accession>A0AAD0SE11</accession>